<protein>
    <recommendedName>
        <fullName evidence="2">Bacterial surface antigen (D15) domain-containing protein</fullName>
    </recommendedName>
</protein>
<evidence type="ECO:0008006" key="2">
    <source>
        <dbReference type="Google" id="ProtNLM"/>
    </source>
</evidence>
<name>A0A382D882_9ZZZZ</name>
<sequence>MSVFGGAGCLYDRSSDCSSSDNRYPAIGGGLIYVLREVAGIVLRLEYAVGKDDNHGFYLTLGNPY</sequence>
<dbReference type="AlphaFoldDB" id="A0A382D882"/>
<evidence type="ECO:0000313" key="1">
    <source>
        <dbReference type="EMBL" id="SVB33901.1"/>
    </source>
</evidence>
<gene>
    <name evidence="1" type="ORF">METZ01_LOCUS186755</name>
</gene>
<proteinExistence type="predicted"/>
<dbReference type="EMBL" id="UINC01037828">
    <property type="protein sequence ID" value="SVB33901.1"/>
    <property type="molecule type" value="Genomic_DNA"/>
</dbReference>
<accession>A0A382D882</accession>
<organism evidence="1">
    <name type="scientific">marine metagenome</name>
    <dbReference type="NCBI Taxonomy" id="408172"/>
    <lineage>
        <taxon>unclassified sequences</taxon>
        <taxon>metagenomes</taxon>
        <taxon>ecological metagenomes</taxon>
    </lineage>
</organism>
<reference evidence="1" key="1">
    <citation type="submission" date="2018-05" db="EMBL/GenBank/DDBJ databases">
        <authorList>
            <person name="Lanie J.A."/>
            <person name="Ng W.-L."/>
            <person name="Kazmierczak K.M."/>
            <person name="Andrzejewski T.M."/>
            <person name="Davidsen T.M."/>
            <person name="Wayne K.J."/>
            <person name="Tettelin H."/>
            <person name="Glass J.I."/>
            <person name="Rusch D."/>
            <person name="Podicherti R."/>
            <person name="Tsui H.-C.T."/>
            <person name="Winkler M.E."/>
        </authorList>
    </citation>
    <scope>NUCLEOTIDE SEQUENCE</scope>
</reference>